<sequence length="294" mass="32292">MDLKNLRAFVEVVRQNGFTAAGKVLNATQSTVSKAVRALEDEVGVPLLDRLAQKKPRLTPIGEAVYARALRLLAERDDLLAEIAELRGLKRGVLRLGLPPVGSGILFAPLFAQFRKAYPGIDIRLVEQGSARLEEILRLGEIDFAASLLPVDEDFEAHEIRRDPLMTLVAADHPLARRKTICINDLRETPLILFESGFAQNRVIINACHRAGFEPTVAARSGQIDFLVELAAAGVGAAFLPRLLVESHARRGVVSLVLDEPGVDWRLALVWRKGAYLSDAARAWRALALAARFD</sequence>
<dbReference type="InterPro" id="IPR005119">
    <property type="entry name" value="LysR_subst-bd"/>
</dbReference>
<reference evidence="6 7" key="1">
    <citation type="submission" date="2019-11" db="EMBL/GenBank/DDBJ databases">
        <title>Whole-genome sequence of a Rhodoblastus acidophilus DSM 142.</title>
        <authorList>
            <person name="Kyndt J.A."/>
            <person name="Meyer T.E."/>
        </authorList>
    </citation>
    <scope>NUCLEOTIDE SEQUENCE [LARGE SCALE GENOMIC DNA]</scope>
    <source>
        <strain evidence="6 7">DSM 142</strain>
    </source>
</reference>
<keyword evidence="3" id="KW-0238">DNA-binding</keyword>
<dbReference type="SUPFAM" id="SSF53850">
    <property type="entry name" value="Periplasmic binding protein-like II"/>
    <property type="match status" value="1"/>
</dbReference>
<dbReference type="Pfam" id="PF00126">
    <property type="entry name" value="HTH_1"/>
    <property type="match status" value="1"/>
</dbReference>
<dbReference type="AlphaFoldDB" id="A0A6N8DQ86"/>
<keyword evidence="2" id="KW-0805">Transcription regulation</keyword>
<dbReference type="FunFam" id="1.10.10.10:FF:000001">
    <property type="entry name" value="LysR family transcriptional regulator"/>
    <property type="match status" value="1"/>
</dbReference>
<evidence type="ECO:0000256" key="2">
    <source>
        <dbReference type="ARBA" id="ARBA00023015"/>
    </source>
</evidence>
<feature type="domain" description="HTH lysR-type" evidence="5">
    <location>
        <begin position="1"/>
        <end position="59"/>
    </location>
</feature>
<evidence type="ECO:0000313" key="6">
    <source>
        <dbReference type="EMBL" id="MTV30964.1"/>
    </source>
</evidence>
<dbReference type="PROSITE" id="PS50931">
    <property type="entry name" value="HTH_LYSR"/>
    <property type="match status" value="1"/>
</dbReference>
<gene>
    <name evidence="6" type="ORF">GJ654_08145</name>
</gene>
<dbReference type="InterPro" id="IPR050950">
    <property type="entry name" value="HTH-type_LysR_regulators"/>
</dbReference>
<dbReference type="InterPro" id="IPR000847">
    <property type="entry name" value="LysR_HTH_N"/>
</dbReference>
<protein>
    <submittedName>
        <fullName evidence="6">LysR family transcriptional regulator</fullName>
    </submittedName>
</protein>
<accession>A0A6N8DQ86</accession>
<dbReference type="Proteomes" id="UP000439113">
    <property type="component" value="Unassembled WGS sequence"/>
</dbReference>
<evidence type="ECO:0000313" key="7">
    <source>
        <dbReference type="Proteomes" id="UP000439113"/>
    </source>
</evidence>
<dbReference type="PANTHER" id="PTHR30419:SF8">
    <property type="entry name" value="NITROGEN ASSIMILATION TRANSCRIPTIONAL ACTIVATOR-RELATED"/>
    <property type="match status" value="1"/>
</dbReference>
<dbReference type="EMBL" id="WNKS01000005">
    <property type="protein sequence ID" value="MTV30964.1"/>
    <property type="molecule type" value="Genomic_DNA"/>
</dbReference>
<dbReference type="CDD" id="cd08438">
    <property type="entry name" value="PBP2_CidR"/>
    <property type="match status" value="1"/>
</dbReference>
<proteinExistence type="inferred from homology"/>
<evidence type="ECO:0000256" key="1">
    <source>
        <dbReference type="ARBA" id="ARBA00009437"/>
    </source>
</evidence>
<dbReference type="InterPro" id="IPR036390">
    <property type="entry name" value="WH_DNA-bd_sf"/>
</dbReference>
<dbReference type="PRINTS" id="PR00039">
    <property type="entry name" value="HTHLYSR"/>
</dbReference>
<organism evidence="6 7">
    <name type="scientific">Rhodoblastus acidophilus</name>
    <name type="common">Rhodopseudomonas acidophila</name>
    <dbReference type="NCBI Taxonomy" id="1074"/>
    <lineage>
        <taxon>Bacteria</taxon>
        <taxon>Pseudomonadati</taxon>
        <taxon>Pseudomonadota</taxon>
        <taxon>Alphaproteobacteria</taxon>
        <taxon>Hyphomicrobiales</taxon>
        <taxon>Rhodoblastaceae</taxon>
        <taxon>Rhodoblastus</taxon>
    </lineage>
</organism>
<comment type="similarity">
    <text evidence="1">Belongs to the LysR transcriptional regulatory family.</text>
</comment>
<dbReference type="RefSeq" id="WP_155445656.1">
    <property type="nucleotide sequence ID" value="NZ_JAOQNR010000004.1"/>
</dbReference>
<comment type="caution">
    <text evidence="6">The sequence shown here is derived from an EMBL/GenBank/DDBJ whole genome shotgun (WGS) entry which is preliminary data.</text>
</comment>
<dbReference type="OrthoDB" id="9811588at2"/>
<dbReference type="SUPFAM" id="SSF46785">
    <property type="entry name" value="Winged helix' DNA-binding domain"/>
    <property type="match status" value="1"/>
</dbReference>
<dbReference type="Pfam" id="PF03466">
    <property type="entry name" value="LysR_substrate"/>
    <property type="match status" value="1"/>
</dbReference>
<keyword evidence="4" id="KW-0804">Transcription</keyword>
<dbReference type="GO" id="GO:0003700">
    <property type="term" value="F:DNA-binding transcription factor activity"/>
    <property type="evidence" value="ECO:0007669"/>
    <property type="project" value="InterPro"/>
</dbReference>
<dbReference type="PANTHER" id="PTHR30419">
    <property type="entry name" value="HTH-TYPE TRANSCRIPTIONAL REGULATOR YBHD"/>
    <property type="match status" value="1"/>
</dbReference>
<name>A0A6N8DQ86_RHOAC</name>
<dbReference type="InterPro" id="IPR036388">
    <property type="entry name" value="WH-like_DNA-bd_sf"/>
</dbReference>
<evidence type="ECO:0000259" key="5">
    <source>
        <dbReference type="PROSITE" id="PS50931"/>
    </source>
</evidence>
<dbReference type="GO" id="GO:0003677">
    <property type="term" value="F:DNA binding"/>
    <property type="evidence" value="ECO:0007669"/>
    <property type="project" value="UniProtKB-KW"/>
</dbReference>
<dbReference type="Gene3D" id="3.40.190.290">
    <property type="match status" value="1"/>
</dbReference>
<evidence type="ECO:0000256" key="4">
    <source>
        <dbReference type="ARBA" id="ARBA00023163"/>
    </source>
</evidence>
<dbReference type="Gene3D" id="1.10.10.10">
    <property type="entry name" value="Winged helix-like DNA-binding domain superfamily/Winged helix DNA-binding domain"/>
    <property type="match status" value="1"/>
</dbReference>
<evidence type="ECO:0000256" key="3">
    <source>
        <dbReference type="ARBA" id="ARBA00023125"/>
    </source>
</evidence>
<dbReference type="GO" id="GO:0005829">
    <property type="term" value="C:cytosol"/>
    <property type="evidence" value="ECO:0007669"/>
    <property type="project" value="TreeGrafter"/>
</dbReference>